<evidence type="ECO:0008006" key="3">
    <source>
        <dbReference type="Google" id="ProtNLM"/>
    </source>
</evidence>
<evidence type="ECO:0000313" key="2">
    <source>
        <dbReference type="Proteomes" id="UP000185678"/>
    </source>
</evidence>
<sequence>MSFFLLPGAWVLHPQQPDWGLGQIQSAVGHRVTVNFAHAGKVLVNTAVVSLQVLEDHELDAYLDAEAKAEKATRGAA</sequence>
<dbReference type="AlphaFoldDB" id="A0A1N7K937"/>
<dbReference type="InterPro" id="IPR021938">
    <property type="entry name" value="DUF3553"/>
</dbReference>
<protein>
    <recommendedName>
        <fullName evidence="3">DUF3553 domain-containing protein</fullName>
    </recommendedName>
</protein>
<reference evidence="1 2" key="1">
    <citation type="submission" date="2017-01" db="EMBL/GenBank/DDBJ databases">
        <authorList>
            <person name="Mah S.A."/>
            <person name="Swanson W.J."/>
            <person name="Moy G.W."/>
            <person name="Vacquier V.D."/>
        </authorList>
    </citation>
    <scope>NUCLEOTIDE SEQUENCE [LARGE SCALE GENOMIC DNA]</scope>
    <source>
        <strain evidence="1 2">DSM 11589</strain>
    </source>
</reference>
<dbReference type="RefSeq" id="WP_076399488.1">
    <property type="nucleotide sequence ID" value="NZ_FTOA01000002.1"/>
</dbReference>
<dbReference type="Pfam" id="PF12073">
    <property type="entry name" value="DUF3553"/>
    <property type="match status" value="1"/>
</dbReference>
<proteinExistence type="predicted"/>
<name>A0A1N7K937_9PROT</name>
<organism evidence="1 2">
    <name type="scientific">Insolitispirillum peregrinum</name>
    <dbReference type="NCBI Taxonomy" id="80876"/>
    <lineage>
        <taxon>Bacteria</taxon>
        <taxon>Pseudomonadati</taxon>
        <taxon>Pseudomonadota</taxon>
        <taxon>Alphaproteobacteria</taxon>
        <taxon>Rhodospirillales</taxon>
        <taxon>Novispirillaceae</taxon>
        <taxon>Insolitispirillum</taxon>
    </lineage>
</organism>
<evidence type="ECO:0000313" key="1">
    <source>
        <dbReference type="EMBL" id="SIS58075.1"/>
    </source>
</evidence>
<accession>A0A1N7K937</accession>
<dbReference type="Proteomes" id="UP000185678">
    <property type="component" value="Unassembled WGS sequence"/>
</dbReference>
<gene>
    <name evidence="1" type="ORF">SAMN05421779_102658</name>
</gene>
<dbReference type="OrthoDB" id="7361229at2"/>
<keyword evidence="2" id="KW-1185">Reference proteome</keyword>
<dbReference type="EMBL" id="FTOA01000002">
    <property type="protein sequence ID" value="SIS58075.1"/>
    <property type="molecule type" value="Genomic_DNA"/>
</dbReference>
<dbReference type="STRING" id="80876.SAMN05421779_102658"/>